<dbReference type="SUPFAM" id="SSF57501">
    <property type="entry name" value="Cystine-knot cytokines"/>
    <property type="match status" value="1"/>
</dbReference>
<dbReference type="FunFam" id="2.10.90.10:FF:000001">
    <property type="entry name" value="Bone morphogenetic protein 4"/>
    <property type="match status" value="1"/>
</dbReference>
<gene>
    <name evidence="12" type="primary">BMP</name>
</gene>
<feature type="compositionally biased region" description="Low complexity" evidence="9">
    <location>
        <begin position="711"/>
        <end position="726"/>
    </location>
</feature>
<dbReference type="InterPro" id="IPR017948">
    <property type="entry name" value="TGFb_CS"/>
</dbReference>
<evidence type="ECO:0000256" key="10">
    <source>
        <dbReference type="SAM" id="Phobius"/>
    </source>
</evidence>
<feature type="domain" description="TGF-beta family profile" evidence="11">
    <location>
        <begin position="811"/>
        <end position="931"/>
    </location>
</feature>
<dbReference type="PROSITE" id="PS51362">
    <property type="entry name" value="TGF_BETA_2"/>
    <property type="match status" value="1"/>
</dbReference>
<dbReference type="GO" id="GO:0005615">
    <property type="term" value="C:extracellular space"/>
    <property type="evidence" value="ECO:0007669"/>
    <property type="project" value="TreeGrafter"/>
</dbReference>
<evidence type="ECO:0000313" key="13">
    <source>
        <dbReference type="Proteomes" id="UP000008854"/>
    </source>
</evidence>
<dbReference type="EMBL" id="EU684544">
    <property type="protein sequence ID" value="ACG60602.1"/>
    <property type="molecule type" value="mRNA"/>
</dbReference>
<reference evidence="12" key="1">
    <citation type="journal article" date="2009" name="Int. J. Parasitol.">
        <title>A bone morphogenetic protein homologue in the parasitic flatworm, Schistosoma mansoni.</title>
        <authorList>
            <person name="Freitas T.C."/>
            <person name="Jung E."/>
            <person name="Pearce E.J."/>
        </authorList>
    </citation>
    <scope>NUCLEOTIDE SEQUENCE</scope>
    <source>
        <strain evidence="12">Puerto Rican/NMRI</strain>
    </source>
</reference>
<evidence type="ECO:0000256" key="8">
    <source>
        <dbReference type="RuleBase" id="RU000354"/>
    </source>
</evidence>
<keyword evidence="10" id="KW-0472">Membrane</keyword>
<feature type="compositionally biased region" description="Basic and acidic residues" evidence="9">
    <location>
        <begin position="315"/>
        <end position="329"/>
    </location>
</feature>
<protein>
    <submittedName>
        <fullName evidence="12 14">Bone morphogenetic protein-like protein</fullName>
    </submittedName>
</protein>
<feature type="compositionally biased region" description="Basic residues" evidence="9">
    <location>
        <begin position="737"/>
        <end position="751"/>
    </location>
</feature>
<feature type="region of interest" description="Disordered" evidence="9">
    <location>
        <begin position="304"/>
        <end position="329"/>
    </location>
</feature>
<keyword evidence="10" id="KW-1133">Transmembrane helix</keyword>
<reference evidence="13" key="2">
    <citation type="journal article" date="2012" name="PLoS Negl. Trop. Dis.">
        <title>A systematically improved high quality genome and transcriptome of the human blood fluke Schistosoma mansoni.</title>
        <authorList>
            <person name="Protasio A.V."/>
            <person name="Tsai I.J."/>
            <person name="Babbage A."/>
            <person name="Nichol S."/>
            <person name="Hunt M."/>
            <person name="Aslett M.A."/>
            <person name="De Silva N."/>
            <person name="Velarde G.S."/>
            <person name="Anderson T.J."/>
            <person name="Clark R.C."/>
            <person name="Davidson C."/>
            <person name="Dillon G.P."/>
            <person name="Holroyd N.E."/>
            <person name="LoVerde P.T."/>
            <person name="Lloyd C."/>
            <person name="McQuillan J."/>
            <person name="Oliveira G."/>
            <person name="Otto T.D."/>
            <person name="Parker-Manuel S.J."/>
            <person name="Quail M.A."/>
            <person name="Wilson R.A."/>
            <person name="Zerlotini A."/>
            <person name="Dunne D.W."/>
            <person name="Berriman M."/>
        </authorList>
    </citation>
    <scope>NUCLEOTIDE SEQUENCE [LARGE SCALE GENOMIC DNA]</scope>
    <source>
        <strain evidence="13">Puerto Rican</strain>
    </source>
</reference>
<dbReference type="GO" id="GO:0008083">
    <property type="term" value="F:growth factor activity"/>
    <property type="evidence" value="ECO:0007669"/>
    <property type="project" value="UniProtKB-KW"/>
</dbReference>
<evidence type="ECO:0000256" key="7">
    <source>
        <dbReference type="ARBA" id="ARBA00023180"/>
    </source>
</evidence>
<keyword evidence="4" id="KW-0732">Signal</keyword>
<sequence length="931" mass="109639">METEKTKLYNLTPSTLIFLKTSNLSRLSIDYYFTILKIISVYKFQKFFDYVFENFWQLKYYSTKQFGSYLILSIRKTLILNRICKCIKVKLNKSILFIIFINLISELNFVIIYLIFIIRFLFITYCNSYITQLSLKHLIDTNVNDDDGNDDDADDDGDDYVEREQLIQSSILQSNQRKPVKFLSLPYCTTNVLSKKNSTKVRTLSRVNFFTCLIWIIIIVFSCTIKTIEAIEQLHHSTQLSNEYHLINLLQSLSIIGKQMNSNILTKSEQKTWNYLLEKIIKSQINMVKNNLDLDVSSNTTTTISSINSSSSSSIDKKGFKNNDDNIRKPSKEELIAKTPNYMFKLHERHMNDWYSFGRYESNHLLHPDYVKYLNDNPMTTDNIELYKGKKLKTHHNRHYLGMITAIRHHKHIETQEDENNELDFRSLSRSKYHMKLPYLNYFSADHTVKQHKLVFQLADIPSNEKLVAASIRIRYEAKMYSTNYTIPTELTRFCINTTTNNEINSTSFYWPLSLWLHSDQNNISNVDIQTAAIFEPDNTHCILQKSGKNSSIMNLPNGWFHIPLSQPVLYLIEQINEQTDTNKQIVIQIRSVVRKNLSLTHDFDATNNNHNEMEQSNFLKISNLNEKDEKSLDSSYWLHNAPHLFTYHRDPNLAKYLKRKPRSINYPNSQHTRQNEQNHDMNLKPLNNNNVSNKKIAKRYKRLQRLLNAQLKQQQQQKSETNQQSVRRNKQNYIKQRSRRLAQYQRRHNRASQDRYYYSDLDSTNEIVEDHDINEDISSHRKITHNSYDNNRENHHSQHQHQQYRYDITKSYHSNVLQTNNHHYLDTTCQRRELIINFDAVGWAGWVIAPQAYNARYCLGQCPFPLSTHYNTTNHAVLLQLVHLLDVARISGPCCVPHQLSSQSLLYHSQNGDVVLRVYEDMVVESCACR</sequence>
<keyword evidence="3" id="KW-0964">Secreted</keyword>
<dbReference type="PROSITE" id="PS00250">
    <property type="entry name" value="TGF_BETA_1"/>
    <property type="match status" value="1"/>
</dbReference>
<dbReference type="PANTHER" id="PTHR11848">
    <property type="entry name" value="TGF-BETA FAMILY"/>
    <property type="match status" value="1"/>
</dbReference>
<keyword evidence="5 8" id="KW-0339">Growth factor</keyword>
<keyword evidence="10" id="KW-0812">Transmembrane</keyword>
<feature type="compositionally biased region" description="Low complexity" evidence="9">
    <location>
        <begin position="684"/>
        <end position="693"/>
    </location>
</feature>
<accession>B9UJC8</accession>
<keyword evidence="6" id="KW-1015">Disulfide bond</keyword>
<keyword evidence="13" id="KW-1185">Reference proteome</keyword>
<dbReference type="Pfam" id="PF00019">
    <property type="entry name" value="TGF_beta"/>
    <property type="match status" value="1"/>
</dbReference>
<dbReference type="InterPro" id="IPR015615">
    <property type="entry name" value="TGF-beta-rel"/>
</dbReference>
<evidence type="ECO:0000256" key="1">
    <source>
        <dbReference type="ARBA" id="ARBA00004613"/>
    </source>
</evidence>
<feature type="region of interest" description="Disordered" evidence="9">
    <location>
        <begin position="662"/>
        <end position="693"/>
    </location>
</feature>
<evidence type="ECO:0000256" key="5">
    <source>
        <dbReference type="ARBA" id="ARBA00023030"/>
    </source>
</evidence>
<dbReference type="Proteomes" id="UP000008854">
    <property type="component" value="Unassembled WGS sequence"/>
</dbReference>
<evidence type="ECO:0000313" key="12">
    <source>
        <dbReference type="EMBL" id="ACG60602.1"/>
    </source>
</evidence>
<organism evidence="12">
    <name type="scientific">Schistosoma mansoni</name>
    <name type="common">Blood fluke</name>
    <dbReference type="NCBI Taxonomy" id="6183"/>
    <lineage>
        <taxon>Eukaryota</taxon>
        <taxon>Metazoa</taxon>
        <taxon>Spiralia</taxon>
        <taxon>Lophotrochozoa</taxon>
        <taxon>Platyhelminthes</taxon>
        <taxon>Trematoda</taxon>
        <taxon>Digenea</taxon>
        <taxon>Strigeidida</taxon>
        <taxon>Schistosomatoidea</taxon>
        <taxon>Schistosomatidae</taxon>
        <taxon>Schistosoma</taxon>
    </lineage>
</organism>
<evidence type="ECO:0000256" key="4">
    <source>
        <dbReference type="ARBA" id="ARBA00022729"/>
    </source>
</evidence>
<dbReference type="PANTHER" id="PTHR11848:SF263">
    <property type="entry name" value="PROTEIN DECAPENTAPLEGIC"/>
    <property type="match status" value="1"/>
</dbReference>
<dbReference type="WBParaSite" id="Smp_343950.1">
    <property type="protein sequence ID" value="Smp_343950.1"/>
    <property type="gene ID" value="Smp_343950"/>
</dbReference>
<dbReference type="SMART" id="SM00204">
    <property type="entry name" value="TGFB"/>
    <property type="match status" value="1"/>
</dbReference>
<evidence type="ECO:0000259" key="11">
    <source>
        <dbReference type="PROSITE" id="PS51362"/>
    </source>
</evidence>
<evidence type="ECO:0000256" key="6">
    <source>
        <dbReference type="ARBA" id="ARBA00023157"/>
    </source>
</evidence>
<comment type="subcellular location">
    <subcellularLocation>
        <location evidence="1">Secreted</location>
    </subcellularLocation>
</comment>
<dbReference type="InterPro" id="IPR001839">
    <property type="entry name" value="TGF-b_C"/>
</dbReference>
<name>B9UJC8_SCHMA</name>
<dbReference type="GO" id="GO:0005125">
    <property type="term" value="F:cytokine activity"/>
    <property type="evidence" value="ECO:0007669"/>
    <property type="project" value="TreeGrafter"/>
</dbReference>
<evidence type="ECO:0000256" key="2">
    <source>
        <dbReference type="ARBA" id="ARBA00006656"/>
    </source>
</evidence>
<feature type="compositionally biased region" description="Basic and acidic residues" evidence="9">
    <location>
        <begin position="674"/>
        <end position="683"/>
    </location>
</feature>
<feature type="region of interest" description="Disordered" evidence="9">
    <location>
        <begin position="711"/>
        <end position="752"/>
    </location>
</feature>
<evidence type="ECO:0000313" key="14">
    <source>
        <dbReference type="WBParaSite" id="Smp_343950.1"/>
    </source>
</evidence>
<dbReference type="STRING" id="6183.B9UJC8"/>
<reference evidence="14" key="3">
    <citation type="submission" date="2019-11" db="UniProtKB">
        <authorList>
            <consortium name="WormBaseParasite"/>
        </authorList>
    </citation>
    <scope>IDENTIFICATION</scope>
    <source>
        <strain evidence="14">Puerto Rican</strain>
    </source>
</reference>
<dbReference type="InterPro" id="IPR029034">
    <property type="entry name" value="Cystine-knot_cytokine"/>
</dbReference>
<feature type="transmembrane region" description="Helical" evidence="10">
    <location>
        <begin position="95"/>
        <end position="122"/>
    </location>
</feature>
<dbReference type="InParanoid" id="B9UJC8"/>
<evidence type="ECO:0000256" key="9">
    <source>
        <dbReference type="SAM" id="MobiDB-lite"/>
    </source>
</evidence>
<feature type="compositionally biased region" description="Low complexity" evidence="9">
    <location>
        <begin position="304"/>
        <end position="314"/>
    </location>
</feature>
<dbReference type="Gene3D" id="2.10.90.10">
    <property type="entry name" value="Cystine-knot cytokines"/>
    <property type="match status" value="1"/>
</dbReference>
<comment type="similarity">
    <text evidence="2 8">Belongs to the TGF-beta family.</text>
</comment>
<proteinExistence type="evidence at transcript level"/>
<evidence type="ECO:0000256" key="3">
    <source>
        <dbReference type="ARBA" id="ARBA00022525"/>
    </source>
</evidence>
<keyword evidence="7" id="KW-0325">Glycoprotein</keyword>
<dbReference type="AlphaFoldDB" id="B9UJC8"/>